<dbReference type="Proteomes" id="UP000264006">
    <property type="component" value="Chromosome"/>
</dbReference>
<accession>A0A346XW66</accession>
<dbReference type="OrthoDB" id="5387613at2"/>
<evidence type="ECO:0000313" key="2">
    <source>
        <dbReference type="EMBL" id="AXV06463.1"/>
    </source>
</evidence>
<dbReference type="PANTHER" id="PTHR39555">
    <property type="entry name" value="FIMBRIAL ASSEMBLY PROTEIN PILO-LIKE PROTEIN-RELATED"/>
    <property type="match status" value="1"/>
</dbReference>
<dbReference type="Gene3D" id="3.30.70.60">
    <property type="match status" value="1"/>
</dbReference>
<reference evidence="2 3" key="1">
    <citation type="submission" date="2018-09" db="EMBL/GenBank/DDBJ databases">
        <title>Complete genome sequence of Euzebya sp. DY32-46 isolated from seawater of Pacific Ocean.</title>
        <authorList>
            <person name="Xu L."/>
            <person name="Wu Y.-H."/>
            <person name="Xu X.-W."/>
        </authorList>
    </citation>
    <scope>NUCLEOTIDE SEQUENCE [LARGE SCALE GENOMIC DNA]</scope>
    <source>
        <strain evidence="2 3">DY32-46</strain>
    </source>
</reference>
<name>A0A346XW66_9ACTN</name>
<organism evidence="2 3">
    <name type="scientific">Euzebya pacifica</name>
    <dbReference type="NCBI Taxonomy" id="1608957"/>
    <lineage>
        <taxon>Bacteria</taxon>
        <taxon>Bacillati</taxon>
        <taxon>Actinomycetota</taxon>
        <taxon>Nitriliruptoria</taxon>
        <taxon>Euzebyales</taxon>
    </lineage>
</organism>
<evidence type="ECO:0000256" key="1">
    <source>
        <dbReference type="SAM" id="MobiDB-lite"/>
    </source>
</evidence>
<evidence type="ECO:0008006" key="4">
    <source>
        <dbReference type="Google" id="ProtNLM"/>
    </source>
</evidence>
<evidence type="ECO:0000313" key="3">
    <source>
        <dbReference type="Proteomes" id="UP000264006"/>
    </source>
</evidence>
<dbReference type="PANTHER" id="PTHR39555:SF1">
    <property type="entry name" value="TYPE IV PILUS INNER MEMBRANE COMPONENT PILO"/>
    <property type="match status" value="1"/>
</dbReference>
<sequence>MTRVWLSVLAAVVVLTVAWWFLFYGPARTQQQALQAETATLVTQQGQLRTQIAQLRDIREQEVQIQADLARLEQYIPVNPSQASLVRQIQLAADASGLTVESLTFSDPAVIEGAPPPAQPGLVLGRIDAEIQLEGGYFQAADFLRRIEVEVARAMLVRQITLEEGEGGFPRLSSSIRGSIFALIVPPADPNAPVIDPDAPVEGATETPEGDEGAPDAEDDEISMTAGGDEVAMAAGGTR</sequence>
<dbReference type="EMBL" id="CP031165">
    <property type="protein sequence ID" value="AXV06463.1"/>
    <property type="molecule type" value="Genomic_DNA"/>
</dbReference>
<dbReference type="Pfam" id="PF04350">
    <property type="entry name" value="PilO"/>
    <property type="match status" value="1"/>
</dbReference>
<dbReference type="InterPro" id="IPR007445">
    <property type="entry name" value="PilO"/>
</dbReference>
<dbReference type="InterPro" id="IPR014717">
    <property type="entry name" value="Transl_elong_EF1B/ribsomal_bS6"/>
</dbReference>
<gene>
    <name evidence="2" type="ORF">DVS28_a1772</name>
</gene>
<feature type="region of interest" description="Disordered" evidence="1">
    <location>
        <begin position="194"/>
        <end position="239"/>
    </location>
</feature>
<keyword evidence="3" id="KW-1185">Reference proteome</keyword>
<dbReference type="GO" id="GO:0043683">
    <property type="term" value="P:type IV pilus assembly"/>
    <property type="evidence" value="ECO:0007669"/>
    <property type="project" value="InterPro"/>
</dbReference>
<feature type="compositionally biased region" description="Acidic residues" evidence="1">
    <location>
        <begin position="208"/>
        <end position="222"/>
    </location>
</feature>
<dbReference type="KEGG" id="euz:DVS28_a1772"/>
<proteinExistence type="predicted"/>
<dbReference type="RefSeq" id="WP_114591113.1">
    <property type="nucleotide sequence ID" value="NZ_CAXIBR010000012.1"/>
</dbReference>
<dbReference type="GO" id="GO:0043107">
    <property type="term" value="P:type IV pilus-dependent motility"/>
    <property type="evidence" value="ECO:0007669"/>
    <property type="project" value="InterPro"/>
</dbReference>
<dbReference type="AlphaFoldDB" id="A0A346XW66"/>
<protein>
    <recommendedName>
        <fullName evidence="4">Tfp pilus assembly protein PilO</fullName>
    </recommendedName>
</protein>